<feature type="domain" description="Enoyl reductase (ER)" evidence="3">
    <location>
        <begin position="10"/>
        <end position="324"/>
    </location>
</feature>
<dbReference type="CDD" id="cd05276">
    <property type="entry name" value="p53_inducible_oxidoreductase"/>
    <property type="match status" value="1"/>
</dbReference>
<proteinExistence type="predicted"/>
<dbReference type="NCBIfam" id="TIGR02824">
    <property type="entry name" value="quinone_pig3"/>
    <property type="match status" value="1"/>
</dbReference>
<dbReference type="PANTHER" id="PTHR48106">
    <property type="entry name" value="QUINONE OXIDOREDUCTASE PIG3-RELATED"/>
    <property type="match status" value="1"/>
</dbReference>
<dbReference type="PANTHER" id="PTHR48106:SF18">
    <property type="entry name" value="QUINONE OXIDOREDUCTASE PIG3"/>
    <property type="match status" value="1"/>
</dbReference>
<dbReference type="SUPFAM" id="SSF50129">
    <property type="entry name" value="GroES-like"/>
    <property type="match status" value="1"/>
</dbReference>
<dbReference type="GO" id="GO:0016651">
    <property type="term" value="F:oxidoreductase activity, acting on NAD(P)H"/>
    <property type="evidence" value="ECO:0007669"/>
    <property type="project" value="TreeGrafter"/>
</dbReference>
<dbReference type="SUPFAM" id="SSF51735">
    <property type="entry name" value="NAD(P)-binding Rossmann-fold domains"/>
    <property type="match status" value="1"/>
</dbReference>
<dbReference type="GO" id="GO:0070402">
    <property type="term" value="F:NADPH binding"/>
    <property type="evidence" value="ECO:0007669"/>
    <property type="project" value="TreeGrafter"/>
</dbReference>
<reference evidence="4" key="1">
    <citation type="journal article" date="2023" name="Comput. Struct. Biotechnol. J.">
        <title>Discovery of a novel marine Bacteroidetes with a rich repertoire of carbohydrate-active enzymes.</title>
        <authorList>
            <person name="Chen B."/>
            <person name="Liu G."/>
            <person name="Chen Q."/>
            <person name="Wang H."/>
            <person name="Liu L."/>
            <person name="Tang K."/>
        </authorList>
    </citation>
    <scope>NUCLEOTIDE SEQUENCE</scope>
    <source>
        <strain evidence="4">TK19036</strain>
    </source>
</reference>
<dbReference type="InterPro" id="IPR013149">
    <property type="entry name" value="ADH-like_C"/>
</dbReference>
<keyword evidence="1" id="KW-0521">NADP</keyword>
<reference evidence="4" key="2">
    <citation type="journal article" date="2024" name="Antonie Van Leeuwenhoek">
        <title>Roseihalotalea indica gen. nov., sp. nov., a halophilic Bacteroidetes from mesopelagic Southwest Indian Ocean with higher carbohydrate metabolic potential.</title>
        <authorList>
            <person name="Chen B."/>
            <person name="Zhang M."/>
            <person name="Lin D."/>
            <person name="Ye J."/>
            <person name="Tang K."/>
        </authorList>
    </citation>
    <scope>NUCLEOTIDE SEQUENCE</scope>
    <source>
        <strain evidence="4">TK19036</strain>
    </source>
</reference>
<sequence>MKVILVQAPGGVNQLSIGEYETPKPAPHEILVKVHATAVNRADILQREGKYPPPKGASPILGLEMSGEVAETGEAVEKWKKGDSVFGLLPGGGYAEYVAIHEDMALPVPNNLSMEEAAAIPEVFMTAFQAINWLGKLQAGERILIHAGASGVGTAAIQLAKEMHASDIIVTASSGKHAACRELGAHYAIDYKNQDFREEIKKITDGEGVDVIIDFIAAPYFERNISVLRTDGRMVMLALLGGTHLEQFNLGNLLRKRLQIMASTLRSRSRDYQISLTQTFAEFALPRFQDGRLRPVIDQVMDWQEVKSAHQRMESNQNIGKIVLKIS</sequence>
<accession>A0AA49JI39</accession>
<dbReference type="Pfam" id="PF00107">
    <property type="entry name" value="ADH_zinc_N"/>
    <property type="match status" value="1"/>
</dbReference>
<dbReference type="Gene3D" id="3.40.50.720">
    <property type="entry name" value="NAD(P)-binding Rossmann-like Domain"/>
    <property type="match status" value="1"/>
</dbReference>
<dbReference type="InterPro" id="IPR011032">
    <property type="entry name" value="GroES-like_sf"/>
</dbReference>
<dbReference type="InterPro" id="IPR014189">
    <property type="entry name" value="Quinone_OxRdtase_PIG3"/>
</dbReference>
<dbReference type="InterPro" id="IPR013154">
    <property type="entry name" value="ADH-like_N"/>
</dbReference>
<protein>
    <submittedName>
        <fullName evidence="4">NAD(P)H-quinone oxidoreductase</fullName>
    </submittedName>
</protein>
<keyword evidence="2" id="KW-0560">Oxidoreductase</keyword>
<dbReference type="EMBL" id="CP120682">
    <property type="protein sequence ID" value="WKN39520.1"/>
    <property type="molecule type" value="Genomic_DNA"/>
</dbReference>
<name>A0AA49JI39_9BACT</name>
<dbReference type="Gene3D" id="3.90.180.10">
    <property type="entry name" value="Medium-chain alcohol dehydrogenases, catalytic domain"/>
    <property type="match status" value="1"/>
</dbReference>
<evidence type="ECO:0000256" key="1">
    <source>
        <dbReference type="ARBA" id="ARBA00022857"/>
    </source>
</evidence>
<dbReference type="InterPro" id="IPR036291">
    <property type="entry name" value="NAD(P)-bd_dom_sf"/>
</dbReference>
<gene>
    <name evidence="4" type="ORF">K4G66_12540</name>
</gene>
<evidence type="ECO:0000256" key="2">
    <source>
        <dbReference type="ARBA" id="ARBA00023002"/>
    </source>
</evidence>
<dbReference type="Pfam" id="PF08240">
    <property type="entry name" value="ADH_N"/>
    <property type="match status" value="1"/>
</dbReference>
<dbReference type="SMART" id="SM00829">
    <property type="entry name" value="PKS_ER"/>
    <property type="match status" value="1"/>
</dbReference>
<evidence type="ECO:0000313" key="4">
    <source>
        <dbReference type="EMBL" id="WKN39520.1"/>
    </source>
</evidence>
<dbReference type="AlphaFoldDB" id="A0AA49JI39"/>
<evidence type="ECO:0000259" key="3">
    <source>
        <dbReference type="SMART" id="SM00829"/>
    </source>
</evidence>
<organism evidence="4">
    <name type="scientific">Roseihalotalea indica</name>
    <dbReference type="NCBI Taxonomy" id="2867963"/>
    <lineage>
        <taxon>Bacteria</taxon>
        <taxon>Pseudomonadati</taxon>
        <taxon>Bacteroidota</taxon>
        <taxon>Cytophagia</taxon>
        <taxon>Cytophagales</taxon>
        <taxon>Catalimonadaceae</taxon>
        <taxon>Roseihalotalea</taxon>
    </lineage>
</organism>
<dbReference type="InterPro" id="IPR020843">
    <property type="entry name" value="ER"/>
</dbReference>